<evidence type="ECO:0000313" key="3">
    <source>
        <dbReference type="EMBL" id="NMH66563.1"/>
    </source>
</evidence>
<comment type="caution">
    <text evidence="3">The sequence shown here is derived from an EMBL/GenBank/DDBJ whole genome shotgun (WGS) entry which is preliminary data.</text>
</comment>
<evidence type="ECO:0000259" key="2">
    <source>
        <dbReference type="Pfam" id="PF07238"/>
    </source>
</evidence>
<feature type="domain" description="PilZ" evidence="2">
    <location>
        <begin position="474"/>
        <end position="593"/>
    </location>
</feature>
<feature type="domain" description="PilZ" evidence="2">
    <location>
        <begin position="143"/>
        <end position="226"/>
    </location>
</feature>
<dbReference type="RefSeq" id="WP_169565289.1">
    <property type="nucleotide sequence ID" value="NZ_JAAXYH010000013.1"/>
</dbReference>
<organism evidence="3 4">
    <name type="scientific">Shewanella salipaludis</name>
    <dbReference type="NCBI Taxonomy" id="2723052"/>
    <lineage>
        <taxon>Bacteria</taxon>
        <taxon>Pseudomonadati</taxon>
        <taxon>Pseudomonadota</taxon>
        <taxon>Gammaproteobacteria</taxon>
        <taxon>Alteromonadales</taxon>
        <taxon>Shewanellaceae</taxon>
        <taxon>Shewanella</taxon>
    </lineage>
</organism>
<name>A0A972JJW9_9GAMM</name>
<dbReference type="GO" id="GO:0035438">
    <property type="term" value="F:cyclic-di-GMP binding"/>
    <property type="evidence" value="ECO:0007669"/>
    <property type="project" value="InterPro"/>
</dbReference>
<reference evidence="3" key="1">
    <citation type="submission" date="2020-04" db="EMBL/GenBank/DDBJ databases">
        <title>Description of Shewanella salipaludis sp. nov., isolated from a salt marsh.</title>
        <authorList>
            <person name="Park S."/>
            <person name="Yoon J.-H."/>
        </authorList>
    </citation>
    <scope>NUCLEOTIDE SEQUENCE</scope>
    <source>
        <strain evidence="3">SHSM-M6</strain>
    </source>
</reference>
<dbReference type="Gene3D" id="2.40.10.220">
    <property type="entry name" value="predicted glycosyltransferase like domains"/>
    <property type="match status" value="2"/>
</dbReference>
<sequence>MSLEEHSALIAQLKPLLMEPDFDEVFQQLTLDESNSTRFLVKMELNRLASPCTRIIDLRDKSELPCDEIRQGQLRHFLDAPAKSALLEAMSLFRDKYTLGVYEHVLQAHKERRQRQRQDKALDKSQADNFLVPGVVLGNYLYRCEQRMNYSIKISLQQGSQPAVAGVTLDLSVGGARIRLPNPVVVDASEPVRIKLLELGEEYYFQDLQQGIEYQIVELETDNDFSWMRLKRLGGSQALSDLLEQVILSYKLRYKVDINDVLLSTTGLGFERHYLPHLPHLPLFVAGSAPAPVLSHMLLSQDNSQLLHYFQDENNISQLPGMLTQPRLTALLAEPDNAEHSLFFCFTHLVQGKLFFYSASLAELKRQSRLALFLGFGSTKASWRVFKLMQHEISHQKGYKPAILPGDDNRYSPLVEQQLAGFSHVLQLMDLSSAAAQQHYQGWQYDTDANALKGFGQAKITDKPIKLVAMEFSERRQESRFAFKTKVKINLGQEEISGISQDISGRGLQIKLEKIPQLDKQDKQQVVLLNFPGLQSLAGKTDLSQMPYRLVRQRKRGQVLHLNAVMGHTPHVGIEFLNRLLAHNKDKLEQLVERHAEAKELADGMKNLLLRELHSLPYFVEKTVKSAKIACLGVGNPGARLSALFADAAATQSFNLGPLLRDGGFKRLLLEPIRQMKASDNMDFFEVFIQVSQPSSGRLHLKSVAACELGETRAQIDFIRQARTMGRFVALRVYRGATDKPDMQYIRRELEYIRVHASHRAKQLEQQLWHIIGVGELLDITQEVELRYPVLSS</sequence>
<gene>
    <name evidence="3" type="ORF">HC757_15510</name>
</gene>
<dbReference type="Proteomes" id="UP000737113">
    <property type="component" value="Unassembled WGS sequence"/>
</dbReference>
<proteinExistence type="predicted"/>
<protein>
    <submittedName>
        <fullName evidence="3">PilZ domain-containing protein</fullName>
    </submittedName>
</protein>
<keyword evidence="4" id="KW-1185">Reference proteome</keyword>
<dbReference type="Pfam" id="PF07238">
    <property type="entry name" value="PilZ"/>
    <property type="match status" value="2"/>
</dbReference>
<evidence type="ECO:0000313" key="4">
    <source>
        <dbReference type="Proteomes" id="UP000737113"/>
    </source>
</evidence>
<dbReference type="EMBL" id="JAAXYH010000013">
    <property type="protein sequence ID" value="NMH66563.1"/>
    <property type="molecule type" value="Genomic_DNA"/>
</dbReference>
<dbReference type="InterPro" id="IPR009875">
    <property type="entry name" value="PilZ_domain"/>
</dbReference>
<accession>A0A972JJW9</accession>
<keyword evidence="1" id="KW-0175">Coiled coil</keyword>
<dbReference type="AlphaFoldDB" id="A0A972JJW9"/>
<feature type="coiled-coil region" evidence="1">
    <location>
        <begin position="574"/>
        <end position="608"/>
    </location>
</feature>
<evidence type="ECO:0000256" key="1">
    <source>
        <dbReference type="SAM" id="Coils"/>
    </source>
</evidence>
<dbReference type="SUPFAM" id="SSF141371">
    <property type="entry name" value="PilZ domain-like"/>
    <property type="match status" value="2"/>
</dbReference>